<evidence type="ECO:0000313" key="2">
    <source>
        <dbReference type="EMBL" id="SNS90549.1"/>
    </source>
</evidence>
<protein>
    <submittedName>
        <fullName evidence="2">Uncharacterized protein</fullName>
    </submittedName>
</protein>
<evidence type="ECO:0000256" key="1">
    <source>
        <dbReference type="SAM" id="MobiDB-lite"/>
    </source>
</evidence>
<gene>
    <name evidence="2" type="ORF">SAMN06265795_10919</name>
</gene>
<dbReference type="Proteomes" id="UP000198284">
    <property type="component" value="Unassembled WGS sequence"/>
</dbReference>
<sequence>MTSGIEKSLVSFTDGSVAGASPSLARSLPTVGVGALSNAELHEALRGAALANNLSPAVGEEILKSLGGSALRNQPGWLLFLEGIGAKMQPIANALKGGLSRTVFGLIIEGVFAETTNDESQAMRTMTLRQALSRKSNSTLVAALASMISEPAKAKGDVSFAEKQAALDRLKASLAATDREGAYVAMARLLGGLQIPHLFNEAAAVIDGLLKQETRARRNQTATTGDRERQSSADKSAAETPEAETLPVPESLLAGTVSSATSFPEIALPRGEGLFSGIDRKIASLEHQIRESDNRFAAYERLAAAEEELQQAIIVASPPYERSYSRLTDLMTRLQDFQKAMAADKTMTADQVKQRNDLVDQAKVVIKTLRSELAATYSAMRVKVLAWATASDKQRLTFQVKPNDFEDTLRRLEQAYPPASAQTDALRAHYKQELGELARSFKDGSLDQGERNMASNVLADLAGVDARFQTNYRGALPANFDLATARAVMPQSPENLVVTPKSGSNPVSSQTGPKATSQLTMQVDQSGGIGGTGGKPPISPTGMTPPDDAAPAAKPKASDWTKVMGDVIEKTATVGTIAGLEYMGVKAFLGEVGVFPDEFTVNGRKLQASQLANEFGESNVLGAQQTVTIATLKPGTNEPDGHFFLVINASVGGGSKVFKVKELAEDVRAGKFNLQNLGKYVDTNKLNFIMQSLEKTKRRGAGVRGTIANVAAISATVMFGPSELGTVQKLSFMIGSANLTVRALAANTAVDSNKGRLVVQSSLNVYGLPQELKEHPISASSGLRFGPAAVSQIWVAPIKAEANLWFGLMDKGANRVELKSVDPSVGPTVTATLNGNKYSSWFDNEKVKIARLPALLQGRASIAEVFRGDLIAIYGKEGLMGIARFLQDEIDAHARAFAKVGGDLGRVFEGQAPEAMDIQRRIKAETP</sequence>
<keyword evidence="3" id="KW-1185">Reference proteome</keyword>
<feature type="compositionally biased region" description="Low complexity" evidence="1">
    <location>
        <begin position="540"/>
        <end position="554"/>
    </location>
</feature>
<feature type="compositionally biased region" description="Polar residues" evidence="1">
    <location>
        <begin position="501"/>
        <end position="525"/>
    </location>
</feature>
<evidence type="ECO:0000313" key="3">
    <source>
        <dbReference type="Proteomes" id="UP000198284"/>
    </source>
</evidence>
<dbReference type="EMBL" id="FZOT01000009">
    <property type="protein sequence ID" value="SNS90549.1"/>
    <property type="molecule type" value="Genomic_DNA"/>
</dbReference>
<organism evidence="2 3">
    <name type="scientific">Noviherbaspirillum humi</name>
    <dbReference type="NCBI Taxonomy" id="1688639"/>
    <lineage>
        <taxon>Bacteria</taxon>
        <taxon>Pseudomonadati</taxon>
        <taxon>Pseudomonadota</taxon>
        <taxon>Betaproteobacteria</taxon>
        <taxon>Burkholderiales</taxon>
        <taxon>Oxalobacteraceae</taxon>
        <taxon>Noviherbaspirillum</taxon>
    </lineage>
</organism>
<reference evidence="2 3" key="1">
    <citation type="submission" date="2017-06" db="EMBL/GenBank/DDBJ databases">
        <authorList>
            <person name="Kim H.J."/>
            <person name="Triplett B.A."/>
        </authorList>
    </citation>
    <scope>NUCLEOTIDE SEQUENCE [LARGE SCALE GENOMIC DNA]</scope>
    <source>
        <strain evidence="2 3">U15</strain>
    </source>
</reference>
<proteinExistence type="predicted"/>
<feature type="region of interest" description="Disordered" evidence="1">
    <location>
        <begin position="216"/>
        <end position="248"/>
    </location>
</feature>
<dbReference type="AlphaFoldDB" id="A0A239IAI5"/>
<feature type="region of interest" description="Disordered" evidence="1">
    <location>
        <begin position="497"/>
        <end position="554"/>
    </location>
</feature>
<name>A0A239IAI5_9BURK</name>
<dbReference type="RefSeq" id="WP_089399963.1">
    <property type="nucleotide sequence ID" value="NZ_FZOT01000009.1"/>
</dbReference>
<accession>A0A239IAI5</accession>